<feature type="domain" description="HTH lysR-type" evidence="5">
    <location>
        <begin position="1"/>
        <end position="56"/>
    </location>
</feature>
<protein>
    <submittedName>
        <fullName evidence="6">LysR family transcriptional regulator</fullName>
    </submittedName>
</protein>
<dbReference type="InterPro" id="IPR036388">
    <property type="entry name" value="WH-like_DNA-bd_sf"/>
</dbReference>
<comment type="similarity">
    <text evidence="1">Belongs to the LysR transcriptional regulatory family.</text>
</comment>
<evidence type="ECO:0000256" key="3">
    <source>
        <dbReference type="ARBA" id="ARBA00023125"/>
    </source>
</evidence>
<dbReference type="SUPFAM" id="SSF53850">
    <property type="entry name" value="Periplasmic binding protein-like II"/>
    <property type="match status" value="1"/>
</dbReference>
<reference evidence="7" key="1">
    <citation type="submission" date="2016-03" db="EMBL/GenBank/DDBJ databases">
        <authorList>
            <person name="Ma C."/>
            <person name="Zhou S."/>
            <person name="Yang G."/>
        </authorList>
    </citation>
    <scope>NUCLEOTIDE SEQUENCE [LARGE SCALE GENOMIC DNA]</scope>
    <source>
        <strain evidence="7">SgZ-1</strain>
    </source>
</reference>
<organism evidence="6 7">
    <name type="scientific">Thauera humireducens</name>
    <dbReference type="NCBI Taxonomy" id="1134435"/>
    <lineage>
        <taxon>Bacteria</taxon>
        <taxon>Pseudomonadati</taxon>
        <taxon>Pseudomonadota</taxon>
        <taxon>Betaproteobacteria</taxon>
        <taxon>Rhodocyclales</taxon>
        <taxon>Zoogloeaceae</taxon>
        <taxon>Thauera</taxon>
    </lineage>
</organism>
<dbReference type="Gene3D" id="1.10.10.10">
    <property type="entry name" value="Winged helix-like DNA-binding domain superfamily/Winged helix DNA-binding domain"/>
    <property type="match status" value="1"/>
</dbReference>
<dbReference type="GO" id="GO:0003677">
    <property type="term" value="F:DNA binding"/>
    <property type="evidence" value="ECO:0007669"/>
    <property type="project" value="UniProtKB-KW"/>
</dbReference>
<dbReference type="InterPro" id="IPR036390">
    <property type="entry name" value="WH_DNA-bd_sf"/>
</dbReference>
<dbReference type="PROSITE" id="PS50931">
    <property type="entry name" value="HTH_LYSR"/>
    <property type="match status" value="1"/>
</dbReference>
<gene>
    <name evidence="6" type="ORF">AC731_007270</name>
</gene>
<dbReference type="FunFam" id="1.10.10.10:FF:000001">
    <property type="entry name" value="LysR family transcriptional regulator"/>
    <property type="match status" value="1"/>
</dbReference>
<dbReference type="PRINTS" id="PR00039">
    <property type="entry name" value="HTHLYSR"/>
</dbReference>
<dbReference type="Pfam" id="PF03466">
    <property type="entry name" value="LysR_substrate"/>
    <property type="match status" value="1"/>
</dbReference>
<dbReference type="PANTHER" id="PTHR30419">
    <property type="entry name" value="HTH-TYPE TRANSCRIPTIONAL REGULATOR YBHD"/>
    <property type="match status" value="1"/>
</dbReference>
<dbReference type="STRING" id="1134435.AC731_007270"/>
<evidence type="ECO:0000313" key="7">
    <source>
        <dbReference type="Proteomes" id="UP000036902"/>
    </source>
</evidence>
<proteinExistence type="inferred from homology"/>
<dbReference type="EMBL" id="CP014646">
    <property type="protein sequence ID" value="AMO36762.1"/>
    <property type="molecule type" value="Genomic_DNA"/>
</dbReference>
<sequence length="302" mass="32890">MQHLRTVLAVARSASVSRAAESLGLTQPAVTRIIHELESELEVPLFVRTSRGTHCTNFGQIVADHAELVFAQLDRAEDEVREAREGLSGRVTVGVLVAGAASILPRALVRFQHERPGVRVTLIEGTYDYLIPLLHQGGLDFICGRLPAYRYREGMEVEAFHQEEVALVTRPGHPVLAGGPVSLAGLRAWPWILPLPDTTLRQLIDNAFLDLGLPLPHIACQSVSVIANRRMLLETDWICAFPRQVVEPDIGAGMLARVPVEPLLSFGPVGICQRRDVPLSRAAEGLVAVLRGDSEGRVSIPG</sequence>
<accession>A0A127K472</accession>
<dbReference type="Pfam" id="PF00126">
    <property type="entry name" value="HTH_1"/>
    <property type="match status" value="1"/>
</dbReference>
<dbReference type="GO" id="GO:0005829">
    <property type="term" value="C:cytosol"/>
    <property type="evidence" value="ECO:0007669"/>
    <property type="project" value="TreeGrafter"/>
</dbReference>
<keyword evidence="2" id="KW-0805">Transcription regulation</keyword>
<dbReference type="KEGG" id="thu:AC731_007270"/>
<keyword evidence="3" id="KW-0238">DNA-binding</keyword>
<dbReference type="Proteomes" id="UP000036902">
    <property type="component" value="Chromosome"/>
</dbReference>
<dbReference type="SUPFAM" id="SSF46785">
    <property type="entry name" value="Winged helix' DNA-binding domain"/>
    <property type="match status" value="1"/>
</dbReference>
<dbReference type="InterPro" id="IPR005119">
    <property type="entry name" value="LysR_subst-bd"/>
</dbReference>
<evidence type="ECO:0000259" key="5">
    <source>
        <dbReference type="PROSITE" id="PS50931"/>
    </source>
</evidence>
<evidence type="ECO:0000313" key="6">
    <source>
        <dbReference type="EMBL" id="AMO36762.1"/>
    </source>
</evidence>
<dbReference type="InterPro" id="IPR050950">
    <property type="entry name" value="HTH-type_LysR_regulators"/>
</dbReference>
<keyword evidence="4" id="KW-0804">Transcription</keyword>
<dbReference type="PANTHER" id="PTHR30419:SF8">
    <property type="entry name" value="NITROGEN ASSIMILATION TRANSCRIPTIONAL ACTIVATOR-RELATED"/>
    <property type="match status" value="1"/>
</dbReference>
<evidence type="ECO:0000256" key="1">
    <source>
        <dbReference type="ARBA" id="ARBA00009437"/>
    </source>
</evidence>
<keyword evidence="7" id="KW-1185">Reference proteome</keyword>
<dbReference type="InterPro" id="IPR000847">
    <property type="entry name" value="LysR_HTH_N"/>
</dbReference>
<evidence type="ECO:0000256" key="2">
    <source>
        <dbReference type="ARBA" id="ARBA00023015"/>
    </source>
</evidence>
<name>A0A127K472_9RHOO</name>
<dbReference type="AlphaFoldDB" id="A0A127K472"/>
<dbReference type="Gene3D" id="3.40.190.10">
    <property type="entry name" value="Periplasmic binding protein-like II"/>
    <property type="match status" value="2"/>
</dbReference>
<dbReference type="GO" id="GO:0003700">
    <property type="term" value="F:DNA-binding transcription factor activity"/>
    <property type="evidence" value="ECO:0007669"/>
    <property type="project" value="InterPro"/>
</dbReference>
<evidence type="ECO:0000256" key="4">
    <source>
        <dbReference type="ARBA" id="ARBA00023163"/>
    </source>
</evidence>